<organism evidence="1 2">
    <name type="scientific">Thiorhodococcus minor</name>
    <dbReference type="NCBI Taxonomy" id="57489"/>
    <lineage>
        <taxon>Bacteria</taxon>
        <taxon>Pseudomonadati</taxon>
        <taxon>Pseudomonadota</taxon>
        <taxon>Gammaproteobacteria</taxon>
        <taxon>Chromatiales</taxon>
        <taxon>Chromatiaceae</taxon>
        <taxon>Thiorhodococcus</taxon>
    </lineage>
</organism>
<keyword evidence="2" id="KW-1185">Reference proteome</keyword>
<dbReference type="Proteomes" id="UP000483379">
    <property type="component" value="Unassembled WGS sequence"/>
</dbReference>
<sequence>MGTLSIRADNSKSLYVSRAISIVVRAVASADVKSAFRGFSIMIMIWGASAYAIESASPNMKAGETQEEKFIISEAWLERADANSMETSEGAYHLSTSCRIYLRHGAKIVPATRLSDYVGNRVQFKRVRGKVDWVVIESEEKIQ</sequence>
<name>A0A6M0K5L9_9GAMM</name>
<gene>
    <name evidence="1" type="ORF">G3446_24645</name>
</gene>
<comment type="caution">
    <text evidence="1">The sequence shown here is derived from an EMBL/GenBank/DDBJ whole genome shotgun (WGS) entry which is preliminary data.</text>
</comment>
<evidence type="ECO:0000313" key="1">
    <source>
        <dbReference type="EMBL" id="NEV65010.1"/>
    </source>
</evidence>
<protein>
    <submittedName>
        <fullName evidence="1">Uncharacterized protein</fullName>
    </submittedName>
</protein>
<reference evidence="1 2" key="1">
    <citation type="submission" date="2020-02" db="EMBL/GenBank/DDBJ databases">
        <title>Genome sequences of Thiorhodococcus mannitoliphagus and Thiorhodococcus minor, purple sulfur photosynthetic bacteria in the gammaproteobacterial family, Chromatiaceae.</title>
        <authorList>
            <person name="Aviles F.A."/>
            <person name="Meyer T.E."/>
            <person name="Kyndt J.A."/>
        </authorList>
    </citation>
    <scope>NUCLEOTIDE SEQUENCE [LARGE SCALE GENOMIC DNA]</scope>
    <source>
        <strain evidence="1 2">DSM 11518</strain>
    </source>
</reference>
<dbReference type="RefSeq" id="WP_164456320.1">
    <property type="nucleotide sequence ID" value="NZ_JAAIJQ010000135.1"/>
</dbReference>
<dbReference type="AlphaFoldDB" id="A0A6M0K5L9"/>
<dbReference type="EMBL" id="JAAIJQ010000135">
    <property type="protein sequence ID" value="NEV65010.1"/>
    <property type="molecule type" value="Genomic_DNA"/>
</dbReference>
<proteinExistence type="predicted"/>
<evidence type="ECO:0000313" key="2">
    <source>
        <dbReference type="Proteomes" id="UP000483379"/>
    </source>
</evidence>
<accession>A0A6M0K5L9</accession>